<feature type="region of interest" description="Disordered" evidence="1">
    <location>
        <begin position="1"/>
        <end position="43"/>
    </location>
</feature>
<proteinExistence type="predicted"/>
<organism evidence="2">
    <name type="scientific">uncultured Mycobacteriales bacterium</name>
    <dbReference type="NCBI Taxonomy" id="581187"/>
    <lineage>
        <taxon>Bacteria</taxon>
        <taxon>Bacillati</taxon>
        <taxon>Actinomycetota</taxon>
        <taxon>Actinomycetes</taxon>
        <taxon>Mycobacteriales</taxon>
        <taxon>environmental samples</taxon>
    </lineage>
</organism>
<evidence type="ECO:0000313" key="2">
    <source>
        <dbReference type="EMBL" id="CAA9292113.1"/>
    </source>
</evidence>
<feature type="non-terminal residue" evidence="2">
    <location>
        <position position="69"/>
    </location>
</feature>
<name>A0A6J4K0R5_9ACTN</name>
<reference evidence="2" key="1">
    <citation type="submission" date="2020-02" db="EMBL/GenBank/DDBJ databases">
        <authorList>
            <person name="Meier V. D."/>
        </authorList>
    </citation>
    <scope>NUCLEOTIDE SEQUENCE</scope>
    <source>
        <strain evidence="2">AVDCRST_MAG41</strain>
    </source>
</reference>
<evidence type="ECO:0000256" key="1">
    <source>
        <dbReference type="SAM" id="MobiDB-lite"/>
    </source>
</evidence>
<dbReference type="EMBL" id="CADCTP010000430">
    <property type="protein sequence ID" value="CAA9292113.1"/>
    <property type="molecule type" value="Genomic_DNA"/>
</dbReference>
<feature type="compositionally biased region" description="Polar residues" evidence="1">
    <location>
        <begin position="1"/>
        <end position="12"/>
    </location>
</feature>
<gene>
    <name evidence="2" type="ORF">AVDCRST_MAG41-4452</name>
</gene>
<feature type="non-terminal residue" evidence="2">
    <location>
        <position position="1"/>
    </location>
</feature>
<dbReference type="AlphaFoldDB" id="A0A6J4K0R5"/>
<feature type="compositionally biased region" description="Low complexity" evidence="1">
    <location>
        <begin position="13"/>
        <end position="43"/>
    </location>
</feature>
<protein>
    <submittedName>
        <fullName evidence="2">Uncharacterized protein</fullName>
    </submittedName>
</protein>
<accession>A0A6J4K0R5</accession>
<sequence length="69" mass="6781">CPPRRSTSTSRCASHPARTAAPRRSSSRCTPSTAAGSCRPSGCTPTAPGTCGCAAAAPGPRSRSPAPPS</sequence>